<evidence type="ECO:0000256" key="1">
    <source>
        <dbReference type="ARBA" id="ARBA00022656"/>
    </source>
</evidence>
<evidence type="ECO:0000313" key="3">
    <source>
        <dbReference type="EMBL" id="SQI44180.1"/>
    </source>
</evidence>
<organism evidence="3 4">
    <name type="scientific">Leminorella richardii</name>
    <dbReference type="NCBI Taxonomy" id="158841"/>
    <lineage>
        <taxon>Bacteria</taxon>
        <taxon>Pseudomonadati</taxon>
        <taxon>Pseudomonadota</taxon>
        <taxon>Gammaproteobacteria</taxon>
        <taxon>Enterobacterales</taxon>
        <taxon>Budviciaceae</taxon>
        <taxon>Leminorella</taxon>
    </lineage>
</organism>
<evidence type="ECO:0000259" key="2">
    <source>
        <dbReference type="SMART" id="SM00912"/>
    </source>
</evidence>
<protein>
    <submittedName>
        <fullName evidence="3">Hemolysin</fullName>
    </submittedName>
</protein>
<dbReference type="OrthoDB" id="2664633at2"/>
<sequence>MDRLNHPVARGASWLLIYLIAVQPLHPAIAAGINAAGGSTQVRPGNIPVVNIAAPNGSGVSHNKFTDFSVGTSGAVLNNAVRAGRSQLSGQLEANPNLKGKAAELIINEVTGSSRSTLQGKLEVFGTRANVMIANPNGITCDGCGFINTPAVALTTGRPQFDKRGALEALEVRKGVITVGEKGLNGSSQQYVDVISRAVELNGKINAKDLKLTQGTNRINYKDGTVKPISGEGSRPRLAVDTKSLGGMYAGKIRLVATEDGVGVNLRNINSRQGDVTLNVRGRVELSSVHARTDLNVKAQEIHTTAGGKVSARRDVTLAANALDNKGDVTAQADMRVFAETVRNTGKLRSGNSLWIQKDAQGNKAKRVENRSGSIKTDRGDLVVRTDKLENVRNSVQIKQKQIAPNSTSINNLVGGYPTLQPPRNVLFLAATARFKDSAPERWFGHVDLLKDPTFNSARNQSWIDVPGSAAEIVSGRHLYINSTELTNSLSHIGAAQDVILTGNRLVNHSVQTGEQNHWIRFNGPTASLDLLNKPLGGRTYVNWHKTAEFSTWKDAQRLDATIHAGRSLVADFHDAVRIDTEEVGRSGSIGEALLGGRSDSLRGQKVLINAGEILNRGVIRGMKDISLIADKSITLQKGDLRAGGGITLLAAGDIDGRQSEIAGQDVLVISRNGSVRMQSDETTRYFYPENKRAVAALQASGDLTVQAGNALLLQDIHLAPQSRSISLSAGARLAIENTSSALNNKNVFAPLTPQREQELFNSALNSTKLNASENVSLSGAGGLALNGIRIAAGKDVSLYSGQDASLNMRTLDEQFRPLFPLSRSAELRSQVRAGGSVLIHAARDIGLQGADISAGNSVTALAGQDINMPAFSFKHQVDSNLNNIDHRHVTPHLKSGKNLTLAANRNILTAGSRLSSGGDATLTSGGNMRFEPVVNKSHRVHSKGYSEQVTQQSSELDASGLLTLSANGSILFQATRLQSRGAANLAGTLNVAAKGGYLYAQAMEERSHYEEKKKKCSKWSFCITKKEVTRIRHSVTNKVTEFIASGNINLLSRDDSIYEASKISAGNNARFTSLQGTVNFRAVKNTVFEQTISTSKGFFIKQVNKGYTEGKWVLPSVHTGGQLLVNAPKGISADVKIRNPQTLQNVLSALGNSPETAWLKDLNKRGDVQWNTVQNAYDSWSHKDRSLNPVVAAVIAIAAAAVTAGSSFTAVAASNTAATVGGGAVTSGAVTAGMSALASRTAVSLVENQGNLSNTLNDLGSSDSVKAIVTAMIIGGALSGFDSAMGWNKDAAGKPLSVKDVKLPQLSNGDWGKVAQRVAGQSIISSSLNTTINGGSFKDNLADALMANIGSQIGAEGAKLIGDNGEILGVPGKAVSHAVLAGVSAEIGGGNGKGAAAGALAAELAAISLGDIFVEPAVRESQIQSAGRIIGAITGAAVTNSASGAWSGASAAENTLRYNFLMHDEPAKMAKKLAACGSDGACRARVMKEMAEISNKNIDEFSDCLISGSKACVNDKLNGIDNATGYDALTAQIGADAANTYKGGLGVEAFNNAIDCMGMGWEACSNRKGWKLIESGSGVLIIAGGQRIGGKLAEVISGKGAKGTVALTDKAISNGNGNLPAVRQGKVTYKPLAKPNANELRAGQKFADQGYDVTYRATASDKGVSGARTSDLHIDGVGKIDVYTPNPTTKVDRILSSIEKKSDQAGGVVVQIDLSGKEMQSMASRLWGKPNAQNIKKLFFQDSKGTIHRFDRNN</sequence>
<feature type="domain" description="Filamentous haemagglutinin FhaB/tRNA nuclease CdiA-like TPS" evidence="2">
    <location>
        <begin position="44"/>
        <end position="164"/>
    </location>
</feature>
<dbReference type="InterPro" id="IPR040559">
    <property type="entry name" value="CdiA_C"/>
</dbReference>
<dbReference type="NCBIfam" id="TIGR01901">
    <property type="entry name" value="adhes_NPXG"/>
    <property type="match status" value="1"/>
</dbReference>
<accession>A0A2X4VFU3</accession>
<name>A0A2X4VFU3_9GAMM</name>
<dbReference type="KEGG" id="lri:NCTC12151_03515"/>
<dbReference type="Proteomes" id="UP000249005">
    <property type="component" value="Chromosome 1"/>
</dbReference>
<dbReference type="InterPro" id="IPR006915">
    <property type="entry name" value="DUF637_hemagglutn_put"/>
</dbReference>
<dbReference type="InterPro" id="IPR010069">
    <property type="entry name" value="CdiA_FHA1_rpt"/>
</dbReference>
<dbReference type="Gene3D" id="3.40.1350.120">
    <property type="match status" value="1"/>
</dbReference>
<dbReference type="SMART" id="SM00912">
    <property type="entry name" value="Haemagg_act"/>
    <property type="match status" value="1"/>
</dbReference>
<dbReference type="CDD" id="cd20727">
    <property type="entry name" value="CDI_toxin_Bp_tRNase-like"/>
    <property type="match status" value="1"/>
</dbReference>
<dbReference type="InterPro" id="IPR012334">
    <property type="entry name" value="Pectin_lyas_fold"/>
</dbReference>
<dbReference type="Gene3D" id="2.160.20.10">
    <property type="entry name" value="Single-stranded right-handed beta-helix, Pectin lyase-like"/>
    <property type="match status" value="1"/>
</dbReference>
<dbReference type="InterPro" id="IPR008638">
    <property type="entry name" value="FhaB/CdiA-like_TPS"/>
</dbReference>
<evidence type="ECO:0000313" key="4">
    <source>
        <dbReference type="Proteomes" id="UP000249005"/>
    </source>
</evidence>
<dbReference type="RefSeq" id="WP_111741774.1">
    <property type="nucleotide sequence ID" value="NZ_LR698987.1"/>
</dbReference>
<keyword evidence="4" id="KW-1185">Reference proteome</keyword>
<keyword evidence="1" id="KW-0800">Toxin</keyword>
<dbReference type="NCBIfam" id="TIGR01731">
    <property type="entry name" value="fil_hemag_20aa"/>
    <property type="match status" value="3"/>
</dbReference>
<proteinExistence type="predicted"/>
<dbReference type="InterPro" id="IPR011050">
    <property type="entry name" value="Pectin_lyase_fold/virulence"/>
</dbReference>
<dbReference type="Pfam" id="PF05860">
    <property type="entry name" value="TPS"/>
    <property type="match status" value="1"/>
</dbReference>
<dbReference type="SUPFAM" id="SSF51126">
    <property type="entry name" value="Pectin lyase-like"/>
    <property type="match status" value="1"/>
</dbReference>
<dbReference type="InterPro" id="IPR025157">
    <property type="entry name" value="Hemagglutinin_rpt"/>
</dbReference>
<dbReference type="Pfam" id="PF18451">
    <property type="entry name" value="CdiA_C"/>
    <property type="match status" value="1"/>
</dbReference>
<dbReference type="EMBL" id="LS483470">
    <property type="protein sequence ID" value="SQI44180.1"/>
    <property type="molecule type" value="Genomic_DNA"/>
</dbReference>
<gene>
    <name evidence="3" type="primary">hpmA</name>
    <name evidence="3" type="ORF">NCTC12151_03515</name>
</gene>
<reference evidence="3 4" key="1">
    <citation type="submission" date="2018-06" db="EMBL/GenBank/DDBJ databases">
        <authorList>
            <consortium name="Pathogen Informatics"/>
            <person name="Doyle S."/>
        </authorList>
    </citation>
    <scope>NUCLEOTIDE SEQUENCE [LARGE SCALE GENOMIC DNA]</scope>
    <source>
        <strain evidence="3 4">NCTC12151</strain>
    </source>
</reference>
<dbReference type="Pfam" id="PF04830">
    <property type="entry name" value="DUF637"/>
    <property type="match status" value="1"/>
</dbReference>
<dbReference type="Pfam" id="PF13332">
    <property type="entry name" value="Fil_haemagg_2"/>
    <property type="match status" value="2"/>
</dbReference>